<protein>
    <submittedName>
        <fullName evidence="1">Uncharacterized protein</fullName>
    </submittedName>
</protein>
<name>A0A564YEI4_HYMDI</name>
<dbReference type="EMBL" id="CABIJS010000188">
    <property type="protein sequence ID" value="VUZ45695.1"/>
    <property type="molecule type" value="Genomic_DNA"/>
</dbReference>
<accession>A0A564YEI4</accession>
<sequence>MQQSSFDEATEFLQKTLSQLISVTRKHDLIIDQIARSLKIFPLSCLLESLSFGASLLVLSSESKISPQLAKRLCSATVYTYTSNDLISGSAFLRKVCLPLPDPETVIDQIVNITGSELNSIV</sequence>
<dbReference type="AlphaFoldDB" id="A0A564YEI4"/>
<dbReference type="Proteomes" id="UP000321570">
    <property type="component" value="Unassembled WGS sequence"/>
</dbReference>
<feature type="non-terminal residue" evidence="1">
    <location>
        <position position="122"/>
    </location>
</feature>
<evidence type="ECO:0000313" key="1">
    <source>
        <dbReference type="EMBL" id="VUZ45695.1"/>
    </source>
</evidence>
<keyword evidence="2" id="KW-1185">Reference proteome</keyword>
<evidence type="ECO:0000313" key="2">
    <source>
        <dbReference type="Proteomes" id="UP000321570"/>
    </source>
</evidence>
<proteinExistence type="predicted"/>
<gene>
    <name evidence="1" type="ORF">WMSIL1_LOCUS5675</name>
</gene>
<reference evidence="1 2" key="1">
    <citation type="submission" date="2019-07" db="EMBL/GenBank/DDBJ databases">
        <authorList>
            <person name="Jastrzebski P J."/>
            <person name="Paukszto L."/>
            <person name="Jastrzebski P J."/>
        </authorList>
    </citation>
    <scope>NUCLEOTIDE SEQUENCE [LARGE SCALE GENOMIC DNA]</scope>
    <source>
        <strain evidence="1 2">WMS-il1</strain>
    </source>
</reference>
<organism evidence="1 2">
    <name type="scientific">Hymenolepis diminuta</name>
    <name type="common">Rat tapeworm</name>
    <dbReference type="NCBI Taxonomy" id="6216"/>
    <lineage>
        <taxon>Eukaryota</taxon>
        <taxon>Metazoa</taxon>
        <taxon>Spiralia</taxon>
        <taxon>Lophotrochozoa</taxon>
        <taxon>Platyhelminthes</taxon>
        <taxon>Cestoda</taxon>
        <taxon>Eucestoda</taxon>
        <taxon>Cyclophyllidea</taxon>
        <taxon>Hymenolepididae</taxon>
        <taxon>Hymenolepis</taxon>
    </lineage>
</organism>